<proteinExistence type="predicted"/>
<dbReference type="SUPFAM" id="SSF53448">
    <property type="entry name" value="Nucleotide-diphospho-sugar transferases"/>
    <property type="match status" value="1"/>
</dbReference>
<dbReference type="PANTHER" id="PTHR48090">
    <property type="entry name" value="UNDECAPRENYL-PHOSPHATE 4-DEOXY-4-FORMAMIDO-L-ARABINOSE TRANSFERASE-RELATED"/>
    <property type="match status" value="1"/>
</dbReference>
<evidence type="ECO:0000259" key="2">
    <source>
        <dbReference type="Pfam" id="PF00535"/>
    </source>
</evidence>
<accession>A0ABV6YWC2</accession>
<dbReference type="Proteomes" id="UP001594351">
    <property type="component" value="Unassembled WGS sequence"/>
</dbReference>
<dbReference type="Gene3D" id="3.90.550.10">
    <property type="entry name" value="Spore Coat Polysaccharide Biosynthesis Protein SpsA, Chain A"/>
    <property type="match status" value="1"/>
</dbReference>
<reference evidence="3 4" key="1">
    <citation type="submission" date="2024-09" db="EMBL/GenBank/DDBJ databases">
        <title>Laminarin stimulates single cell rates of sulfate reduction while oxygen inhibits transcriptomic activity in coastal marine sediment.</title>
        <authorList>
            <person name="Lindsay M."/>
            <person name="Orcutt B."/>
            <person name="Emerson D."/>
            <person name="Stepanauskas R."/>
            <person name="D'Angelo T."/>
        </authorList>
    </citation>
    <scope>NUCLEOTIDE SEQUENCE [LARGE SCALE GENOMIC DNA]</scope>
    <source>
        <strain evidence="3">SAG AM-311-K15</strain>
    </source>
</reference>
<dbReference type="InterPro" id="IPR050256">
    <property type="entry name" value="Glycosyltransferase_2"/>
</dbReference>
<evidence type="ECO:0000313" key="4">
    <source>
        <dbReference type="Proteomes" id="UP001594351"/>
    </source>
</evidence>
<sequence length="242" mass="27697">MQKKCIIIPAFNEAENIGAVIAGIRKNSDADLIVIDDGSTDSTVLKSRHDGVIVISHPFNMGYGVALQTGYKYAVRHGYDYLVQMDGDGQHNPHFLPELVKPIETQECDVVIGSRYMRQGDYKAGFLKSSGVKFFRFLIWLINRQRITDPTSGFQCLNKKVFTFYTADSFPCDYPDTNIIIVLHRMGFRVKEIPVSMVQNPSGRRMHQGIFTILYYLFKMILSIFIVLIREKSYYSVKEIDQ</sequence>
<keyword evidence="4" id="KW-1185">Reference proteome</keyword>
<keyword evidence="1" id="KW-0472">Membrane</keyword>
<dbReference type="InterPro" id="IPR029044">
    <property type="entry name" value="Nucleotide-diphossugar_trans"/>
</dbReference>
<dbReference type="EMBL" id="JBHPBY010000103">
    <property type="protein sequence ID" value="MFC1850505.1"/>
    <property type="molecule type" value="Genomic_DNA"/>
</dbReference>
<feature type="domain" description="Glycosyltransferase 2-like" evidence="2">
    <location>
        <begin position="5"/>
        <end position="162"/>
    </location>
</feature>
<dbReference type="Pfam" id="PF00535">
    <property type="entry name" value="Glycos_transf_2"/>
    <property type="match status" value="1"/>
</dbReference>
<name>A0ABV6YWC2_UNCC1</name>
<dbReference type="CDD" id="cd04179">
    <property type="entry name" value="DPM_DPG-synthase_like"/>
    <property type="match status" value="1"/>
</dbReference>
<organism evidence="3 4">
    <name type="scientific">candidate division CSSED10-310 bacterium</name>
    <dbReference type="NCBI Taxonomy" id="2855610"/>
    <lineage>
        <taxon>Bacteria</taxon>
        <taxon>Bacteria division CSSED10-310</taxon>
    </lineage>
</organism>
<dbReference type="InterPro" id="IPR001173">
    <property type="entry name" value="Glyco_trans_2-like"/>
</dbReference>
<gene>
    <name evidence="3" type="ORF">ACFL27_09970</name>
</gene>
<keyword evidence="1" id="KW-0812">Transmembrane</keyword>
<comment type="caution">
    <text evidence="3">The sequence shown here is derived from an EMBL/GenBank/DDBJ whole genome shotgun (WGS) entry which is preliminary data.</text>
</comment>
<dbReference type="PANTHER" id="PTHR48090:SF7">
    <property type="entry name" value="RFBJ PROTEIN"/>
    <property type="match status" value="1"/>
</dbReference>
<evidence type="ECO:0000256" key="1">
    <source>
        <dbReference type="SAM" id="Phobius"/>
    </source>
</evidence>
<feature type="transmembrane region" description="Helical" evidence="1">
    <location>
        <begin position="209"/>
        <end position="229"/>
    </location>
</feature>
<keyword evidence="1" id="KW-1133">Transmembrane helix</keyword>
<evidence type="ECO:0000313" key="3">
    <source>
        <dbReference type="EMBL" id="MFC1850505.1"/>
    </source>
</evidence>
<protein>
    <submittedName>
        <fullName evidence="3">Glycosyltransferase family 2 protein</fullName>
    </submittedName>
</protein>